<dbReference type="Pfam" id="PF08403">
    <property type="entry name" value="AA_permease_N"/>
    <property type="match status" value="1"/>
</dbReference>
<comment type="caution">
    <text evidence="4">The sequence shown here is derived from an EMBL/GenBank/DDBJ whole genome shotgun (WGS) entry which is preliminary data.</text>
</comment>
<sequence length="131" mass="14690">MDVPNGTVKNSGEGMELDPLTGKYTRFQVNRVKNSPERVASVSINVSNDSDNSDDENNVYTVTDRTHLNSESDAKYAKSFRQLTREALPRLDNYRNIMSLQAANRPTLDELHNATLPNKKDATVVYISNIT</sequence>
<comment type="subcellular location">
    <subcellularLocation>
        <location evidence="1">Cell membrane</location>
        <topology evidence="1">Multi-pass membrane protein</topology>
    </subcellularLocation>
</comment>
<gene>
    <name evidence="4" type="ORF">QE152_g1757</name>
</gene>
<feature type="domain" description="Amino acid permease N-terminal" evidence="3">
    <location>
        <begin position="72"/>
        <end position="115"/>
    </location>
</feature>
<organism evidence="4 5">
    <name type="scientific">Popillia japonica</name>
    <name type="common">Japanese beetle</name>
    <dbReference type="NCBI Taxonomy" id="7064"/>
    <lineage>
        <taxon>Eukaryota</taxon>
        <taxon>Metazoa</taxon>
        <taxon>Ecdysozoa</taxon>
        <taxon>Arthropoda</taxon>
        <taxon>Hexapoda</taxon>
        <taxon>Insecta</taxon>
        <taxon>Pterygota</taxon>
        <taxon>Neoptera</taxon>
        <taxon>Endopterygota</taxon>
        <taxon>Coleoptera</taxon>
        <taxon>Polyphaga</taxon>
        <taxon>Scarabaeiformia</taxon>
        <taxon>Scarabaeidae</taxon>
        <taxon>Rutelinae</taxon>
        <taxon>Popillia</taxon>
    </lineage>
</organism>
<dbReference type="EMBL" id="JASPKY010000010">
    <property type="protein sequence ID" value="KAK9753796.1"/>
    <property type="molecule type" value="Genomic_DNA"/>
</dbReference>
<evidence type="ECO:0000259" key="3">
    <source>
        <dbReference type="Pfam" id="PF08403"/>
    </source>
</evidence>
<dbReference type="GO" id="GO:0005886">
    <property type="term" value="C:plasma membrane"/>
    <property type="evidence" value="ECO:0007669"/>
    <property type="project" value="UniProtKB-SubCell"/>
</dbReference>
<protein>
    <submittedName>
        <fullName evidence="4">Amino acid permease N-terminal</fullName>
    </submittedName>
</protein>
<reference evidence="4 5" key="1">
    <citation type="journal article" date="2024" name="BMC Genomics">
        <title>De novo assembly and annotation of Popillia japonica's genome with initial clues to its potential as an invasive pest.</title>
        <authorList>
            <person name="Cucini C."/>
            <person name="Boschi S."/>
            <person name="Funari R."/>
            <person name="Cardaioli E."/>
            <person name="Iannotti N."/>
            <person name="Marturano G."/>
            <person name="Paoli F."/>
            <person name="Bruttini M."/>
            <person name="Carapelli A."/>
            <person name="Frati F."/>
            <person name="Nardi F."/>
        </authorList>
    </citation>
    <scope>NUCLEOTIDE SEQUENCE [LARGE SCALE GENOMIC DNA]</scope>
    <source>
        <strain evidence="4">DMR45628</strain>
    </source>
</reference>
<evidence type="ECO:0000313" key="4">
    <source>
        <dbReference type="EMBL" id="KAK9753796.1"/>
    </source>
</evidence>
<accession>A0AAW1N4P2</accession>
<evidence type="ECO:0000256" key="1">
    <source>
        <dbReference type="ARBA" id="ARBA00004651"/>
    </source>
</evidence>
<dbReference type="AlphaFoldDB" id="A0AAW1N4P2"/>
<name>A0AAW1N4P2_POPJA</name>
<keyword evidence="5" id="KW-1185">Reference proteome</keyword>
<proteinExistence type="predicted"/>
<evidence type="ECO:0000256" key="2">
    <source>
        <dbReference type="ARBA" id="ARBA00022448"/>
    </source>
</evidence>
<keyword evidence="2" id="KW-0813">Transport</keyword>
<dbReference type="Proteomes" id="UP001458880">
    <property type="component" value="Unassembled WGS sequence"/>
</dbReference>
<dbReference type="InterPro" id="IPR013612">
    <property type="entry name" value="AA_permease_N"/>
</dbReference>
<evidence type="ECO:0000313" key="5">
    <source>
        <dbReference type="Proteomes" id="UP001458880"/>
    </source>
</evidence>